<feature type="compositionally biased region" description="Polar residues" evidence="1">
    <location>
        <begin position="629"/>
        <end position="639"/>
    </location>
</feature>
<feature type="compositionally biased region" description="Basic and acidic residues" evidence="1">
    <location>
        <begin position="967"/>
        <end position="1010"/>
    </location>
</feature>
<dbReference type="EMBL" id="JAGHQL010000003">
    <property type="protein sequence ID" value="KAH0547521.1"/>
    <property type="molecule type" value="Genomic_DNA"/>
</dbReference>
<dbReference type="GO" id="GO:0000183">
    <property type="term" value="P:rDNA heterochromatin formation"/>
    <property type="evidence" value="ECO:0007669"/>
    <property type="project" value="TreeGrafter"/>
</dbReference>
<feature type="region of interest" description="Disordered" evidence="1">
    <location>
        <begin position="545"/>
        <end position="704"/>
    </location>
</feature>
<dbReference type="PANTHER" id="PTHR39147">
    <property type="entry name" value="PROTEIN SPT21"/>
    <property type="match status" value="1"/>
</dbReference>
<dbReference type="InterPro" id="IPR013088">
    <property type="entry name" value="Znf_NHR/GATA"/>
</dbReference>
<feature type="compositionally biased region" description="Polar residues" evidence="1">
    <location>
        <begin position="416"/>
        <end position="441"/>
    </location>
</feature>
<name>A0A9P8IAI0_9PEZI</name>
<protein>
    <recommendedName>
        <fullName evidence="2">Ams2/SPT21 N-terminal domain-containing protein</fullName>
    </recommendedName>
</protein>
<feature type="region of interest" description="Disordered" evidence="1">
    <location>
        <begin position="389"/>
        <end position="449"/>
    </location>
</feature>
<dbReference type="InterPro" id="IPR042403">
    <property type="entry name" value="Spt21/Ams2"/>
</dbReference>
<evidence type="ECO:0000313" key="3">
    <source>
        <dbReference type="EMBL" id="KAH0547521.1"/>
    </source>
</evidence>
<feature type="compositionally biased region" description="Polar residues" evidence="1">
    <location>
        <begin position="252"/>
        <end position="262"/>
    </location>
</feature>
<feature type="compositionally biased region" description="Polar residues" evidence="1">
    <location>
        <begin position="658"/>
        <end position="668"/>
    </location>
</feature>
<dbReference type="PANTHER" id="PTHR39147:SF1">
    <property type="entry name" value="PROTEIN SPT21"/>
    <property type="match status" value="1"/>
</dbReference>
<dbReference type="Gene3D" id="3.30.50.10">
    <property type="entry name" value="Erythroid Transcription Factor GATA-1, subunit A"/>
    <property type="match status" value="1"/>
</dbReference>
<feature type="compositionally biased region" description="Polar residues" evidence="1">
    <location>
        <begin position="276"/>
        <end position="313"/>
    </location>
</feature>
<feature type="compositionally biased region" description="Polar residues" evidence="1">
    <location>
        <begin position="1069"/>
        <end position="1078"/>
    </location>
</feature>
<feature type="compositionally biased region" description="Pro residues" evidence="1">
    <location>
        <begin position="613"/>
        <end position="628"/>
    </location>
</feature>
<feature type="region of interest" description="Disordered" evidence="1">
    <location>
        <begin position="958"/>
        <end position="1078"/>
    </location>
</feature>
<keyword evidence="4" id="KW-1185">Reference proteome</keyword>
<feature type="compositionally biased region" description="Polar residues" evidence="1">
    <location>
        <begin position="359"/>
        <end position="371"/>
    </location>
</feature>
<sequence>MSSPHAYSRNASPRPPSASTPHSGVGGDGIPNGVSARFMRLKVLYTFDDQNKTNCLARWPHAINAQVVYLDESTPIGIIELKTCIQAIVAASPELVAQLGQDYTVYAYDYSEYETPLVGQGMLSWALASASSNPGVPAHQSRSLITGRVCTNILGIFSNGIPETLEVKLRLVPVPTFLQSEYINSMEKYRELSKVIPSGFDASAWTAYLQANPDIGQLANRLAAQPQGEGPGARVGPGPEMVSQLLSQGLLPNNAMHTSNAPTRYPLAEPPRISTAEPNSGINRTVSPTLNTSFEPSMQSMVQANLSRPASRTVSRRPSADSLSMNPPHQEVLALEEAGSNRGQEEGPPRKRAKITKANKISKSSFASQPASLRVAASTAASIRVVRPVPIHPSATGPGSIQEPPRAPTPRPTSANGTLQRSRTTARSNLANDSFESNCPTSEHIFQPSGGIRTSVETTIMSPEGYRSGSASNTPINIASSPPVMASPSPSSPGLPIMPQRESPMTKDMFDDLFGEDEDDGELEIVIQCDKQTQPSPLKELFIQECTPGPPELLPTRMPPRRSGAQKKAVSRAASLAMSDPAEPPEDMQQAPAPRQGILPKPRGDIPTLPKLQPKPPPGSVNKLPPPSRQMSRTASVGSLTLPPVSVSEPVGPPPNLRRSQSCTSGKGRQNHPMSEDSAPPKSSKAEPSKARSGSKRKQAIQSKLQAAIETGEIPPYCGNCGEIETPTWRKAWTKIFESVDAQRLVLENEGGPIVAVEDLQKDESGNVISTRLIKKSLVDGVDLGFTEILLCNPCGLWLNKFKNMRPQSQWEKDAVKKAPAKKKATAKRKKILAMDGASEANLQSEADLPTESVTLEKHPMESEQRGEDVDNTHDLPPLKRIRAQSADKSNNPSDDRQEPWDTAAAAALRRAIQSSPARFLGTRNSPIDVENLGSTRRLLFPSPKDKSQKTLLQRGAQIEAQGNIDADSRDVESEERQRLDQGDDKENCPPRGKEDDITKLVEEELDKRPATPTNDNSSPLVPFKTPNRITPKQAGIPPSPWRSFNLSPGVHNALPQPQTPNRGGPTLNAGSASTEQSPFTKHLAQLLSEAHTFEMPSPGAGQEPFGLPDFSQEDILAANLFMPSSPPPFFPLYEDPAEPSSGLWSDYNCPDSPSGDDLVKAYGLNLGGDEAGPNDVQIAASEGAVEGGVLAVDFSSFMQDIGQAKPGANQAPTTVEEQAT</sequence>
<feature type="region of interest" description="Disordered" evidence="1">
    <location>
        <begin position="810"/>
        <end position="831"/>
    </location>
</feature>
<feature type="region of interest" description="Disordered" evidence="1">
    <location>
        <begin position="857"/>
        <end position="878"/>
    </location>
</feature>
<feature type="compositionally biased region" description="Basic residues" evidence="1">
    <location>
        <begin position="819"/>
        <end position="831"/>
    </location>
</feature>
<accession>A0A9P8IAI0</accession>
<feature type="region of interest" description="Disordered" evidence="1">
    <location>
        <begin position="465"/>
        <end position="515"/>
    </location>
</feature>
<dbReference type="Pfam" id="PF25823">
    <property type="entry name" value="Ams2-SPT21_N"/>
    <property type="match status" value="1"/>
</dbReference>
<organism evidence="3 4">
    <name type="scientific">Glutinoglossum americanum</name>
    <dbReference type="NCBI Taxonomy" id="1670608"/>
    <lineage>
        <taxon>Eukaryota</taxon>
        <taxon>Fungi</taxon>
        <taxon>Dikarya</taxon>
        <taxon>Ascomycota</taxon>
        <taxon>Pezizomycotina</taxon>
        <taxon>Geoglossomycetes</taxon>
        <taxon>Geoglossales</taxon>
        <taxon>Geoglossaceae</taxon>
        <taxon>Glutinoglossum</taxon>
    </lineage>
</organism>
<dbReference type="AlphaFoldDB" id="A0A9P8IAI0"/>
<dbReference type="OrthoDB" id="3199820at2759"/>
<dbReference type="Proteomes" id="UP000698800">
    <property type="component" value="Unassembled WGS sequence"/>
</dbReference>
<reference evidence="3" key="1">
    <citation type="submission" date="2021-03" db="EMBL/GenBank/DDBJ databases">
        <title>Comparative genomics and phylogenomic investigation of the class Geoglossomycetes provide insights into ecological specialization and systematics.</title>
        <authorList>
            <person name="Melie T."/>
            <person name="Pirro S."/>
            <person name="Miller A.N."/>
            <person name="Quandt A."/>
        </authorList>
    </citation>
    <scope>NUCLEOTIDE SEQUENCE</scope>
    <source>
        <strain evidence="3">GBOQ0MN5Z8</strain>
    </source>
</reference>
<dbReference type="GO" id="GO:0030466">
    <property type="term" value="P:silent mating-type cassette heterochromatin formation"/>
    <property type="evidence" value="ECO:0007669"/>
    <property type="project" value="TreeGrafter"/>
</dbReference>
<feature type="region of interest" description="Disordered" evidence="1">
    <location>
        <begin position="1"/>
        <end position="29"/>
    </location>
</feature>
<comment type="caution">
    <text evidence="3">The sequence shown here is derived from an EMBL/GenBank/DDBJ whole genome shotgun (WGS) entry which is preliminary data.</text>
</comment>
<dbReference type="GO" id="GO:0008270">
    <property type="term" value="F:zinc ion binding"/>
    <property type="evidence" value="ECO:0007669"/>
    <property type="project" value="InterPro"/>
</dbReference>
<dbReference type="InterPro" id="IPR057725">
    <property type="entry name" value="Ams2-SPT21_N"/>
</dbReference>
<evidence type="ECO:0000313" key="4">
    <source>
        <dbReference type="Proteomes" id="UP000698800"/>
    </source>
</evidence>
<evidence type="ECO:0000256" key="1">
    <source>
        <dbReference type="SAM" id="MobiDB-lite"/>
    </source>
</evidence>
<dbReference type="GO" id="GO:0006357">
    <property type="term" value="P:regulation of transcription by RNA polymerase II"/>
    <property type="evidence" value="ECO:0007669"/>
    <property type="project" value="TreeGrafter"/>
</dbReference>
<feature type="compositionally biased region" description="Low complexity" evidence="1">
    <location>
        <begin position="480"/>
        <end position="489"/>
    </location>
</feature>
<feature type="region of interest" description="Disordered" evidence="1">
    <location>
        <begin position="252"/>
        <end position="372"/>
    </location>
</feature>
<proteinExistence type="predicted"/>
<feature type="compositionally biased region" description="Polar residues" evidence="1">
    <location>
        <begin position="469"/>
        <end position="479"/>
    </location>
</feature>
<feature type="domain" description="Ams2/SPT21 N-terminal" evidence="2">
    <location>
        <begin position="34"/>
        <end position="174"/>
    </location>
</feature>
<gene>
    <name evidence="3" type="ORF">FGG08_000246</name>
</gene>
<dbReference type="SUPFAM" id="SSF57716">
    <property type="entry name" value="Glucocorticoid receptor-like (DNA-binding domain)"/>
    <property type="match status" value="1"/>
</dbReference>
<evidence type="ECO:0000259" key="2">
    <source>
        <dbReference type="Pfam" id="PF25823"/>
    </source>
</evidence>